<accession>A0ABQ2WQE6</accession>
<gene>
    <name evidence="1" type="ORF">GCM10008111_25400</name>
</gene>
<dbReference type="InterPro" id="IPR027417">
    <property type="entry name" value="P-loop_NTPase"/>
</dbReference>
<dbReference type="Gene3D" id="3.40.50.300">
    <property type="entry name" value="P-loop containing nucleotide triphosphate hydrolases"/>
    <property type="match status" value="1"/>
</dbReference>
<evidence type="ECO:0008006" key="3">
    <source>
        <dbReference type="Google" id="ProtNLM"/>
    </source>
</evidence>
<organism evidence="1 2">
    <name type="scientific">Alishewanella tabrizica</name>
    <dbReference type="NCBI Taxonomy" id="671278"/>
    <lineage>
        <taxon>Bacteria</taxon>
        <taxon>Pseudomonadati</taxon>
        <taxon>Pseudomonadota</taxon>
        <taxon>Gammaproteobacteria</taxon>
        <taxon>Alteromonadales</taxon>
        <taxon>Alteromonadaceae</taxon>
        <taxon>Alishewanella</taxon>
    </lineage>
</organism>
<name>A0ABQ2WQE6_9ALTE</name>
<comment type="caution">
    <text evidence="1">The sequence shown here is derived from an EMBL/GenBank/DDBJ whole genome shotgun (WGS) entry which is preliminary data.</text>
</comment>
<dbReference type="SUPFAM" id="SSF52540">
    <property type="entry name" value="P-loop containing nucleoside triphosphate hydrolases"/>
    <property type="match status" value="1"/>
</dbReference>
<protein>
    <recommendedName>
        <fullName evidence="3">Cell division inhibitor</fullName>
    </recommendedName>
</protein>
<dbReference type="Proteomes" id="UP000634667">
    <property type="component" value="Unassembled WGS sequence"/>
</dbReference>
<evidence type="ECO:0000313" key="1">
    <source>
        <dbReference type="EMBL" id="GGW68206.1"/>
    </source>
</evidence>
<reference evidence="2" key="1">
    <citation type="journal article" date="2019" name="Int. J. Syst. Evol. Microbiol.">
        <title>The Global Catalogue of Microorganisms (GCM) 10K type strain sequencing project: providing services to taxonomists for standard genome sequencing and annotation.</title>
        <authorList>
            <consortium name="The Broad Institute Genomics Platform"/>
            <consortium name="The Broad Institute Genome Sequencing Center for Infectious Disease"/>
            <person name="Wu L."/>
            <person name="Ma J."/>
        </authorList>
    </citation>
    <scope>NUCLEOTIDE SEQUENCE [LARGE SCALE GENOMIC DNA]</scope>
    <source>
        <strain evidence="2">KCTC 23723</strain>
    </source>
</reference>
<dbReference type="EMBL" id="BMYR01000010">
    <property type="protein sequence ID" value="GGW68206.1"/>
    <property type="molecule type" value="Genomic_DNA"/>
</dbReference>
<proteinExistence type="predicted"/>
<dbReference type="RefSeq" id="WP_189483603.1">
    <property type="nucleotide sequence ID" value="NZ_BMYR01000010.1"/>
</dbReference>
<evidence type="ECO:0000313" key="2">
    <source>
        <dbReference type="Proteomes" id="UP000634667"/>
    </source>
</evidence>
<sequence>MHTIHNVIGANQLAQQAQHNNANMIIAPLNSPLQAMQQAQAELQLLKLVHLHVETPGWILVVAPTIKPSKAFWEACQLPLNKILFIHPKQIKDINTTLSKAVQSLTCTVVINFAPISESECATIMTLAKKQECRFYGLHHTPQAKH</sequence>
<keyword evidence="2" id="KW-1185">Reference proteome</keyword>